<keyword evidence="9" id="KW-1185">Reference proteome</keyword>
<evidence type="ECO:0000259" key="7">
    <source>
        <dbReference type="Pfam" id="PF06271"/>
    </source>
</evidence>
<reference evidence="8 9" key="1">
    <citation type="submission" date="2019-08" db="EMBL/GenBank/DDBJ databases">
        <title>Flavobacterium alkalisoli sp. nov., isolated from rhizosphere soil of Suaeda salsa.</title>
        <authorList>
            <person name="Sun J.-Q."/>
            <person name="Xu L."/>
        </authorList>
    </citation>
    <scope>NUCLEOTIDE SEQUENCE [LARGE SCALE GENOMIC DNA]</scope>
    <source>
        <strain evidence="8 9">XS-5</strain>
    </source>
</reference>
<dbReference type="OrthoDB" id="762068at2"/>
<evidence type="ECO:0000256" key="6">
    <source>
        <dbReference type="SAM" id="Phobius"/>
    </source>
</evidence>
<keyword evidence="5 6" id="KW-0472">Membrane</keyword>
<evidence type="ECO:0000313" key="8">
    <source>
        <dbReference type="EMBL" id="QEE48430.1"/>
    </source>
</evidence>
<dbReference type="EMBL" id="CP042831">
    <property type="protein sequence ID" value="QEE48430.1"/>
    <property type="molecule type" value="Genomic_DNA"/>
</dbReference>
<accession>A0A5B9FNF2</accession>
<gene>
    <name evidence="8" type="ORF">FUA48_02215</name>
</gene>
<dbReference type="Proteomes" id="UP000321222">
    <property type="component" value="Chromosome"/>
</dbReference>
<evidence type="ECO:0000256" key="3">
    <source>
        <dbReference type="ARBA" id="ARBA00022692"/>
    </source>
</evidence>
<keyword evidence="3 6" id="KW-0812">Transmembrane</keyword>
<proteinExistence type="predicted"/>
<dbReference type="KEGG" id="fak:FUA48_02215"/>
<evidence type="ECO:0000256" key="2">
    <source>
        <dbReference type="ARBA" id="ARBA00022475"/>
    </source>
</evidence>
<dbReference type="AlphaFoldDB" id="A0A5B9FNF2"/>
<name>A0A5B9FNF2_9FLAO</name>
<feature type="transmembrane region" description="Helical" evidence="6">
    <location>
        <begin position="67"/>
        <end position="84"/>
    </location>
</feature>
<organism evidence="8 9">
    <name type="scientific">Flavobacterium alkalisoli</name>
    <dbReference type="NCBI Taxonomy" id="2602769"/>
    <lineage>
        <taxon>Bacteria</taxon>
        <taxon>Pseudomonadati</taxon>
        <taxon>Bacteroidota</taxon>
        <taxon>Flavobacteriia</taxon>
        <taxon>Flavobacteriales</taxon>
        <taxon>Flavobacteriaceae</taxon>
        <taxon>Flavobacterium</taxon>
    </lineage>
</organism>
<keyword evidence="2" id="KW-1003">Cell membrane</keyword>
<feature type="domain" description="RDD" evidence="7">
    <location>
        <begin position="15"/>
        <end position="127"/>
    </location>
</feature>
<dbReference type="PANTHER" id="PTHR36115">
    <property type="entry name" value="PROLINE-RICH ANTIGEN HOMOLOG-RELATED"/>
    <property type="match status" value="1"/>
</dbReference>
<dbReference type="Pfam" id="PF06271">
    <property type="entry name" value="RDD"/>
    <property type="match status" value="1"/>
</dbReference>
<dbReference type="RefSeq" id="WP_147581916.1">
    <property type="nucleotide sequence ID" value="NZ_CP042831.1"/>
</dbReference>
<dbReference type="InterPro" id="IPR010432">
    <property type="entry name" value="RDD"/>
</dbReference>
<keyword evidence="4 6" id="KW-1133">Transmembrane helix</keyword>
<sequence>MKTVETIEVTHEMLASTGKRFANYLIDDILLRYLVFIVILTMGELLYDFGYESLYMWVIELSQWEELAFISFFLSSYYVIFETFSQRTLGKYITGTMVVMEDGSKPTFKTVFLRTLCRLIPFDGFSFLKEKPRGWHDRFVKTCVVDVKVYSAALELKRAFEEIGIEQ</sequence>
<evidence type="ECO:0000256" key="5">
    <source>
        <dbReference type="ARBA" id="ARBA00023136"/>
    </source>
</evidence>
<dbReference type="GO" id="GO:0005886">
    <property type="term" value="C:plasma membrane"/>
    <property type="evidence" value="ECO:0007669"/>
    <property type="project" value="UniProtKB-SubCell"/>
</dbReference>
<feature type="transmembrane region" description="Helical" evidence="6">
    <location>
        <begin position="29"/>
        <end position="47"/>
    </location>
</feature>
<evidence type="ECO:0000256" key="1">
    <source>
        <dbReference type="ARBA" id="ARBA00004651"/>
    </source>
</evidence>
<evidence type="ECO:0000256" key="4">
    <source>
        <dbReference type="ARBA" id="ARBA00022989"/>
    </source>
</evidence>
<dbReference type="InterPro" id="IPR051791">
    <property type="entry name" value="Pra-immunoreactive"/>
</dbReference>
<protein>
    <submittedName>
        <fullName evidence="8">RDD family protein</fullName>
    </submittedName>
</protein>
<comment type="subcellular location">
    <subcellularLocation>
        <location evidence="1">Cell membrane</location>
        <topology evidence="1">Multi-pass membrane protein</topology>
    </subcellularLocation>
</comment>
<evidence type="ECO:0000313" key="9">
    <source>
        <dbReference type="Proteomes" id="UP000321222"/>
    </source>
</evidence>
<dbReference type="PANTHER" id="PTHR36115:SF4">
    <property type="entry name" value="MEMBRANE PROTEIN"/>
    <property type="match status" value="1"/>
</dbReference>